<dbReference type="GO" id="GO:0046872">
    <property type="term" value="F:metal ion binding"/>
    <property type="evidence" value="ECO:0007669"/>
    <property type="project" value="UniProtKB-KW"/>
</dbReference>
<evidence type="ECO:0000313" key="12">
    <source>
        <dbReference type="WBParaSite" id="Pan_g20395.t1"/>
    </source>
</evidence>
<sequence length="735" mass="83688">MAICKVLLASTFLGILFVEYKSKFYKGGSEPPGFNDSLVLPSKPPSPPKPKHFDETVVPRAPEVCRKRDCVIEAAFFHANKNNEVNPCTNFYEFTCGKFRLYHNIPLGKPMFDVAGLTHERVQKQIHKSLLATSTTPEEPYEKLVKAFFQKCMDVTKIDATGKTALNEFFNKFDGGVPFLGGAGFQTSWETFFAKALKFVYVDMPIYVSLGPDPEDSTKKVPTFGQAPEFLVADPNNYAEGMQNEIVKAAKEMLVKVAVKLGATQTSAEKDVKDVLEFAMKLNAAAVPPLTAENSDSSVMLTFKELKSKYPGIAFQDIVDNYFGNYLTFTDDTRINLEQFAYFDKLTAIMAATPKKVIANIFTLKFIAQSVEFLQSDIIELFNDFANLQKGFKTKIPFNKLESCFEHTNDLLGLPMSRLYVKDHFDLDKVAPRLEEMTAYIKKYFIKELEESKWLDDSTRQNAIKKANKLRYLIGYPKIIFDDTYMRKKYEKHDPSPDNESLLALCYRLLNYRRFDAMKQINTPPPADEIFSDSVAVVNAFNIPYKNAIVYLAAILQYPYFMPDVPRYVQYGTFGSVIGHELQHGYDKRGYAFDENGNMKNWWQPDTLDKFILKKACFINQYNAEGIDGDNSAGENMADNAGLKTAFGAYKLWLEEHPDEVEMKLPGFSEYTNEQMFFISWGNIWCGLIDEETARLVRDPHPPSNIRSKVAVRNSVEFNNVFNCPKPTAQTCHQW</sequence>
<dbReference type="PRINTS" id="PR00786">
    <property type="entry name" value="NEPRILYSIN"/>
</dbReference>
<dbReference type="AlphaFoldDB" id="A0A7E4VFT7"/>
<dbReference type="InterPro" id="IPR000718">
    <property type="entry name" value="Peptidase_M13"/>
</dbReference>
<evidence type="ECO:0000256" key="2">
    <source>
        <dbReference type="ARBA" id="ARBA00007357"/>
    </source>
</evidence>
<dbReference type="SUPFAM" id="SSF55486">
    <property type="entry name" value="Metalloproteases ('zincins'), catalytic domain"/>
    <property type="match status" value="1"/>
</dbReference>
<evidence type="ECO:0000256" key="7">
    <source>
        <dbReference type="ARBA" id="ARBA00023049"/>
    </source>
</evidence>
<dbReference type="InterPro" id="IPR008753">
    <property type="entry name" value="Peptidase_M13_N"/>
</dbReference>
<dbReference type="PROSITE" id="PS51885">
    <property type="entry name" value="NEPRILYSIN"/>
    <property type="match status" value="1"/>
</dbReference>
<proteinExistence type="inferred from homology"/>
<evidence type="ECO:0000256" key="3">
    <source>
        <dbReference type="ARBA" id="ARBA00022670"/>
    </source>
</evidence>
<protein>
    <submittedName>
        <fullName evidence="12">Peptidase_M13_N domain-containing protein</fullName>
    </submittedName>
</protein>
<organism evidence="11 12">
    <name type="scientific">Panagrellus redivivus</name>
    <name type="common">Microworm</name>
    <dbReference type="NCBI Taxonomy" id="6233"/>
    <lineage>
        <taxon>Eukaryota</taxon>
        <taxon>Metazoa</taxon>
        <taxon>Ecdysozoa</taxon>
        <taxon>Nematoda</taxon>
        <taxon>Chromadorea</taxon>
        <taxon>Rhabditida</taxon>
        <taxon>Tylenchina</taxon>
        <taxon>Panagrolaimomorpha</taxon>
        <taxon>Panagrolaimoidea</taxon>
        <taxon>Panagrolaimidae</taxon>
        <taxon>Panagrellus</taxon>
    </lineage>
</organism>
<keyword evidence="7" id="KW-0482">Metalloprotease</keyword>
<keyword evidence="11" id="KW-1185">Reference proteome</keyword>
<dbReference type="PANTHER" id="PTHR11733:SF192">
    <property type="entry name" value="NEPRILYSIN-21"/>
    <property type="match status" value="1"/>
</dbReference>
<dbReference type="InterPro" id="IPR042089">
    <property type="entry name" value="Peptidase_M13_dom_2"/>
</dbReference>
<feature type="signal peptide" evidence="8">
    <location>
        <begin position="1"/>
        <end position="18"/>
    </location>
</feature>
<comment type="similarity">
    <text evidence="2">Belongs to the peptidase M13 family.</text>
</comment>
<reference evidence="12" key="2">
    <citation type="submission" date="2020-10" db="UniProtKB">
        <authorList>
            <consortium name="WormBaseParasite"/>
        </authorList>
    </citation>
    <scope>IDENTIFICATION</scope>
</reference>
<evidence type="ECO:0000256" key="5">
    <source>
        <dbReference type="ARBA" id="ARBA00022801"/>
    </source>
</evidence>
<feature type="domain" description="Peptidase M13 C-terminal" evidence="9">
    <location>
        <begin position="539"/>
        <end position="726"/>
    </location>
</feature>
<keyword evidence="4" id="KW-0479">Metal-binding</keyword>
<evidence type="ECO:0000259" key="9">
    <source>
        <dbReference type="Pfam" id="PF01431"/>
    </source>
</evidence>
<dbReference type="GO" id="GO:0016485">
    <property type="term" value="P:protein processing"/>
    <property type="evidence" value="ECO:0007669"/>
    <property type="project" value="TreeGrafter"/>
</dbReference>
<dbReference type="PANTHER" id="PTHR11733">
    <property type="entry name" value="ZINC METALLOPROTEASE FAMILY M13 NEPRILYSIN-RELATED"/>
    <property type="match status" value="1"/>
</dbReference>
<dbReference type="GO" id="GO:0005886">
    <property type="term" value="C:plasma membrane"/>
    <property type="evidence" value="ECO:0007669"/>
    <property type="project" value="TreeGrafter"/>
</dbReference>
<keyword evidence="6" id="KW-0862">Zinc</keyword>
<dbReference type="CDD" id="cd08662">
    <property type="entry name" value="M13"/>
    <property type="match status" value="1"/>
</dbReference>
<dbReference type="Pfam" id="PF01431">
    <property type="entry name" value="Peptidase_M13"/>
    <property type="match status" value="1"/>
</dbReference>
<keyword evidence="5" id="KW-0378">Hydrolase</keyword>
<evidence type="ECO:0000256" key="4">
    <source>
        <dbReference type="ARBA" id="ARBA00022723"/>
    </source>
</evidence>
<dbReference type="GO" id="GO:0004222">
    <property type="term" value="F:metalloendopeptidase activity"/>
    <property type="evidence" value="ECO:0007669"/>
    <property type="project" value="InterPro"/>
</dbReference>
<evidence type="ECO:0000313" key="11">
    <source>
        <dbReference type="Proteomes" id="UP000492821"/>
    </source>
</evidence>
<dbReference type="Pfam" id="PF05649">
    <property type="entry name" value="Peptidase_M13_N"/>
    <property type="match status" value="1"/>
</dbReference>
<dbReference type="InterPro" id="IPR024079">
    <property type="entry name" value="MetalloPept_cat_dom_sf"/>
</dbReference>
<feature type="chain" id="PRO_5028843084" evidence="8">
    <location>
        <begin position="19"/>
        <end position="735"/>
    </location>
</feature>
<feature type="domain" description="Peptidase M13 N-terminal" evidence="10">
    <location>
        <begin position="87"/>
        <end position="477"/>
    </location>
</feature>
<dbReference type="Gene3D" id="1.10.1380.10">
    <property type="entry name" value="Neutral endopeptidase , domain2"/>
    <property type="match status" value="1"/>
</dbReference>
<dbReference type="InterPro" id="IPR018497">
    <property type="entry name" value="Peptidase_M13_C"/>
</dbReference>
<comment type="cofactor">
    <cofactor evidence="1">
        <name>Zn(2+)</name>
        <dbReference type="ChEBI" id="CHEBI:29105"/>
    </cofactor>
</comment>
<keyword evidence="8" id="KW-0732">Signal</keyword>
<evidence type="ECO:0000259" key="10">
    <source>
        <dbReference type="Pfam" id="PF05649"/>
    </source>
</evidence>
<dbReference type="WBParaSite" id="Pan_g20395.t1">
    <property type="protein sequence ID" value="Pan_g20395.t1"/>
    <property type="gene ID" value="Pan_g20395"/>
</dbReference>
<accession>A0A7E4VFT7</accession>
<evidence type="ECO:0000256" key="1">
    <source>
        <dbReference type="ARBA" id="ARBA00001947"/>
    </source>
</evidence>
<keyword evidence="3" id="KW-0645">Protease</keyword>
<dbReference type="Proteomes" id="UP000492821">
    <property type="component" value="Unassembled WGS sequence"/>
</dbReference>
<evidence type="ECO:0000256" key="6">
    <source>
        <dbReference type="ARBA" id="ARBA00022833"/>
    </source>
</evidence>
<name>A0A7E4VFT7_PANRE</name>
<dbReference type="Gene3D" id="3.40.390.10">
    <property type="entry name" value="Collagenase (Catalytic Domain)"/>
    <property type="match status" value="1"/>
</dbReference>
<reference evidence="11" key="1">
    <citation type="journal article" date="2013" name="Genetics">
        <title>The draft genome and transcriptome of Panagrellus redivivus are shaped by the harsh demands of a free-living lifestyle.</title>
        <authorList>
            <person name="Srinivasan J."/>
            <person name="Dillman A.R."/>
            <person name="Macchietto M.G."/>
            <person name="Heikkinen L."/>
            <person name="Lakso M."/>
            <person name="Fracchia K.M."/>
            <person name="Antoshechkin I."/>
            <person name="Mortazavi A."/>
            <person name="Wong G."/>
            <person name="Sternberg P.W."/>
        </authorList>
    </citation>
    <scope>NUCLEOTIDE SEQUENCE [LARGE SCALE GENOMIC DNA]</scope>
    <source>
        <strain evidence="11">MT8872</strain>
    </source>
</reference>
<evidence type="ECO:0000256" key="8">
    <source>
        <dbReference type="SAM" id="SignalP"/>
    </source>
</evidence>